<dbReference type="AlphaFoldDB" id="A0A5B7FVV5"/>
<keyword evidence="2" id="KW-1185">Reference proteome</keyword>
<proteinExistence type="predicted"/>
<evidence type="ECO:0000313" key="1">
    <source>
        <dbReference type="EMBL" id="MPC50692.1"/>
    </source>
</evidence>
<comment type="caution">
    <text evidence="1">The sequence shown here is derived from an EMBL/GenBank/DDBJ whole genome shotgun (WGS) entry which is preliminary data.</text>
</comment>
<evidence type="ECO:0000313" key="2">
    <source>
        <dbReference type="Proteomes" id="UP000324222"/>
    </source>
</evidence>
<dbReference type="EMBL" id="VSRR010009667">
    <property type="protein sequence ID" value="MPC50692.1"/>
    <property type="molecule type" value="Genomic_DNA"/>
</dbReference>
<reference evidence="1 2" key="1">
    <citation type="submission" date="2019-05" db="EMBL/GenBank/DDBJ databases">
        <title>Another draft genome of Portunus trituberculatus and its Hox gene families provides insights of decapod evolution.</title>
        <authorList>
            <person name="Jeong J.-H."/>
            <person name="Song I."/>
            <person name="Kim S."/>
            <person name="Choi T."/>
            <person name="Kim D."/>
            <person name="Ryu S."/>
            <person name="Kim W."/>
        </authorList>
    </citation>
    <scope>NUCLEOTIDE SEQUENCE [LARGE SCALE GENOMIC DNA]</scope>
    <source>
        <tissue evidence="1">Muscle</tissue>
    </source>
</reference>
<accession>A0A5B7FVV5</accession>
<sequence length="190" mass="21000">MTAVIFGYDSELFPIHRSSLHFWLPLYTKDCGFRVRSRMMPRELSTRHGSLESSWGGEAGWQVSTISGRDCPGLQATLIMLPLLGSVSEAHLSPSPSSSFSPFAVSNGIGLTNLTSSLFAYDTNSPIFICSHCESVSGLGFRRGGYRCQCHPGYYLPRPGPGYFSGEEIEAAYSTKQSLDAFRYVRKYNN</sequence>
<name>A0A5B7FVV5_PORTR</name>
<gene>
    <name evidence="1" type="ORF">E2C01_044521</name>
</gene>
<protein>
    <submittedName>
        <fullName evidence="1">Uncharacterized protein</fullName>
    </submittedName>
</protein>
<organism evidence="1 2">
    <name type="scientific">Portunus trituberculatus</name>
    <name type="common">Swimming crab</name>
    <name type="synonym">Neptunus trituberculatus</name>
    <dbReference type="NCBI Taxonomy" id="210409"/>
    <lineage>
        <taxon>Eukaryota</taxon>
        <taxon>Metazoa</taxon>
        <taxon>Ecdysozoa</taxon>
        <taxon>Arthropoda</taxon>
        <taxon>Crustacea</taxon>
        <taxon>Multicrustacea</taxon>
        <taxon>Malacostraca</taxon>
        <taxon>Eumalacostraca</taxon>
        <taxon>Eucarida</taxon>
        <taxon>Decapoda</taxon>
        <taxon>Pleocyemata</taxon>
        <taxon>Brachyura</taxon>
        <taxon>Eubrachyura</taxon>
        <taxon>Portunoidea</taxon>
        <taxon>Portunidae</taxon>
        <taxon>Portuninae</taxon>
        <taxon>Portunus</taxon>
    </lineage>
</organism>
<dbReference type="Proteomes" id="UP000324222">
    <property type="component" value="Unassembled WGS sequence"/>
</dbReference>